<feature type="transmembrane region" description="Helical" evidence="6">
    <location>
        <begin position="105"/>
        <end position="123"/>
    </location>
</feature>
<feature type="transmembrane region" description="Helical" evidence="6">
    <location>
        <begin position="380"/>
        <end position="402"/>
    </location>
</feature>
<comment type="subcellular location">
    <subcellularLocation>
        <location evidence="1">Membrane</location>
        <topology evidence="1">Multi-pass membrane protein</topology>
    </subcellularLocation>
</comment>
<name>A0A2H0YLJ2_9BACT</name>
<keyword evidence="5" id="KW-0802">TPR repeat</keyword>
<dbReference type="Pfam" id="PF14559">
    <property type="entry name" value="TPR_19"/>
    <property type="match status" value="1"/>
</dbReference>
<dbReference type="AlphaFoldDB" id="A0A2H0YLJ2"/>
<dbReference type="PANTHER" id="PTHR37422:SF13">
    <property type="entry name" value="LIPOPOLYSACCHARIDE BIOSYNTHESIS PROTEIN PA4999-RELATED"/>
    <property type="match status" value="1"/>
</dbReference>
<feature type="non-terminal residue" evidence="8">
    <location>
        <position position="1"/>
    </location>
</feature>
<feature type="domain" description="O-antigen ligase-related" evidence="7">
    <location>
        <begin position="150"/>
        <end position="305"/>
    </location>
</feature>
<feature type="transmembrane region" description="Helical" evidence="6">
    <location>
        <begin position="168"/>
        <end position="185"/>
    </location>
</feature>
<evidence type="ECO:0000256" key="1">
    <source>
        <dbReference type="ARBA" id="ARBA00004141"/>
    </source>
</evidence>
<reference evidence="9" key="1">
    <citation type="submission" date="2017-09" db="EMBL/GenBank/DDBJ databases">
        <title>Depth-based differentiation of microbial function through sediment-hosted aquifers and enrichment of novel symbionts in the deep terrestrial subsurface.</title>
        <authorList>
            <person name="Probst A.J."/>
            <person name="Ladd B."/>
            <person name="Jarett J.K."/>
            <person name="Geller-Mcgrath D.E."/>
            <person name="Sieber C.M.K."/>
            <person name="Emerson J.B."/>
            <person name="Anantharaman K."/>
            <person name="Thomas B.C."/>
            <person name="Malmstrom R."/>
            <person name="Stieglmeier M."/>
            <person name="Klingl A."/>
            <person name="Woyke T."/>
            <person name="Ryan C.M."/>
            <person name="Banfield J.F."/>
        </authorList>
    </citation>
    <scope>NUCLEOTIDE SEQUENCE [LARGE SCALE GENOMIC DNA]</scope>
</reference>
<keyword evidence="4 6" id="KW-0472">Membrane</keyword>
<dbReference type="InterPro" id="IPR007016">
    <property type="entry name" value="O-antigen_ligase-rel_domated"/>
</dbReference>
<feature type="transmembrane region" description="Helical" evidence="6">
    <location>
        <begin position="192"/>
        <end position="213"/>
    </location>
</feature>
<dbReference type="InterPro" id="IPR011990">
    <property type="entry name" value="TPR-like_helical_dom_sf"/>
</dbReference>
<dbReference type="PANTHER" id="PTHR37422">
    <property type="entry name" value="TEICHURONIC ACID BIOSYNTHESIS PROTEIN TUAE"/>
    <property type="match status" value="1"/>
</dbReference>
<evidence type="ECO:0000256" key="4">
    <source>
        <dbReference type="ARBA" id="ARBA00023136"/>
    </source>
</evidence>
<evidence type="ECO:0000259" key="7">
    <source>
        <dbReference type="Pfam" id="PF04932"/>
    </source>
</evidence>
<evidence type="ECO:0000313" key="8">
    <source>
        <dbReference type="EMBL" id="PIS39367.1"/>
    </source>
</evidence>
<dbReference type="PROSITE" id="PS50005">
    <property type="entry name" value="TPR"/>
    <property type="match status" value="1"/>
</dbReference>
<organism evidence="8 9">
    <name type="scientific">Candidatus Nealsonbacteria bacterium CG08_land_8_20_14_0_20_38_20</name>
    <dbReference type="NCBI Taxonomy" id="1974705"/>
    <lineage>
        <taxon>Bacteria</taxon>
        <taxon>Candidatus Nealsoniibacteriota</taxon>
    </lineage>
</organism>
<evidence type="ECO:0000256" key="2">
    <source>
        <dbReference type="ARBA" id="ARBA00022692"/>
    </source>
</evidence>
<dbReference type="InterPro" id="IPR051533">
    <property type="entry name" value="WaaL-like"/>
</dbReference>
<keyword evidence="3 6" id="KW-1133">Transmembrane helix</keyword>
<dbReference type="Gene3D" id="1.25.40.10">
    <property type="entry name" value="Tetratricopeptide repeat domain"/>
    <property type="match status" value="1"/>
</dbReference>
<accession>A0A2H0YLJ2</accession>
<proteinExistence type="predicted"/>
<evidence type="ECO:0000256" key="3">
    <source>
        <dbReference type="ARBA" id="ARBA00022989"/>
    </source>
</evidence>
<comment type="caution">
    <text evidence="8">The sequence shown here is derived from an EMBL/GenBank/DDBJ whole genome shotgun (WGS) entry which is preliminary data.</text>
</comment>
<dbReference type="SUPFAM" id="SSF48452">
    <property type="entry name" value="TPR-like"/>
    <property type="match status" value="1"/>
</dbReference>
<feature type="repeat" description="TPR" evidence="5">
    <location>
        <begin position="524"/>
        <end position="557"/>
    </location>
</feature>
<dbReference type="EMBL" id="PEYD01000044">
    <property type="protein sequence ID" value="PIS39367.1"/>
    <property type="molecule type" value="Genomic_DNA"/>
</dbReference>
<sequence length="608" mass="69604">IDKRFRPKFNLLLLGLTLFLTVSIVSAFYGVDPSYSFWSKFERMTGILMLFHLFAFFLVVSSTFNKEDWKKIFAISIGAGVIEGIIASAAKSPMMRGGGTIGNDSFLGTYLLFNLFFALYCLFRNSENSEVKTRLFFKSKGGLKVYSAVCFIIMSLILLLSGARAAKLSFLGGVILLFFLWLIFSQRKKLKIIGASLFLLLFISGSFFVFSVFQPESFVRKQIVERFFGETFGGRFIVWQKGWEGFLQRPWLGWGPENFEFAFTKNYDPCLGTVRCGGDIWYDRAHNIIFDTLVTSGALGMLSYILIFILFFYFLGKNYFRKKTDFWTAGIFTVLLISYFIQNLTVFDMVSSYMIFFLTLGFIVRKEIPEAETVREPKFLYLSPIFILIIFLFFLSFSKFVISPLQTDAYTISALRAQPFSEERLSFYKKTLSSSPVGKYQIREFFTDSSLGSLSENVSKENIIKEFDFLEEELKKSIKENSINYRAYLKLGQLLNVYAQIEPSKLKEAEENLNKAIAISPTNQQGYWNLAQTKIQQGKIEEALSLAEKAVELEPNLERSHIIAIKIAAFMGNSELAEKKIKEAIVIEPAWEKDLKSSLNEILNPKSR</sequence>
<dbReference type="Pfam" id="PF04932">
    <property type="entry name" value="Wzy_C"/>
    <property type="match status" value="1"/>
</dbReference>
<dbReference type="Proteomes" id="UP000230088">
    <property type="component" value="Unassembled WGS sequence"/>
</dbReference>
<dbReference type="InterPro" id="IPR019734">
    <property type="entry name" value="TPR_rpt"/>
</dbReference>
<protein>
    <recommendedName>
        <fullName evidence="7">O-antigen ligase-related domain-containing protein</fullName>
    </recommendedName>
</protein>
<evidence type="ECO:0000256" key="6">
    <source>
        <dbReference type="SAM" id="Phobius"/>
    </source>
</evidence>
<feature type="transmembrane region" description="Helical" evidence="6">
    <location>
        <begin position="326"/>
        <end position="344"/>
    </location>
</feature>
<dbReference type="GO" id="GO:0016020">
    <property type="term" value="C:membrane"/>
    <property type="evidence" value="ECO:0007669"/>
    <property type="project" value="UniProtKB-SubCell"/>
</dbReference>
<evidence type="ECO:0000256" key="5">
    <source>
        <dbReference type="PROSITE-ProRule" id="PRU00339"/>
    </source>
</evidence>
<feature type="transmembrane region" description="Helical" evidence="6">
    <location>
        <begin position="43"/>
        <end position="60"/>
    </location>
</feature>
<feature type="transmembrane region" description="Helical" evidence="6">
    <location>
        <begin position="143"/>
        <end position="162"/>
    </location>
</feature>
<evidence type="ECO:0000313" key="9">
    <source>
        <dbReference type="Proteomes" id="UP000230088"/>
    </source>
</evidence>
<feature type="transmembrane region" description="Helical" evidence="6">
    <location>
        <begin position="72"/>
        <end position="90"/>
    </location>
</feature>
<keyword evidence="2 6" id="KW-0812">Transmembrane</keyword>
<gene>
    <name evidence="8" type="ORF">COT33_02300</name>
</gene>
<feature type="transmembrane region" description="Helical" evidence="6">
    <location>
        <begin position="288"/>
        <end position="314"/>
    </location>
</feature>